<dbReference type="GO" id="GO:0000160">
    <property type="term" value="P:phosphorelay signal transduction system"/>
    <property type="evidence" value="ECO:0007669"/>
    <property type="project" value="InterPro"/>
</dbReference>
<comment type="caution">
    <text evidence="3">The sequence shown here is derived from an EMBL/GenBank/DDBJ whole genome shotgun (WGS) entry which is preliminary data.</text>
</comment>
<feature type="domain" description="HPt" evidence="2">
    <location>
        <begin position="1"/>
        <end position="104"/>
    </location>
</feature>
<dbReference type="InterPro" id="IPR036641">
    <property type="entry name" value="HPT_dom_sf"/>
</dbReference>
<dbReference type="Gene3D" id="1.20.120.160">
    <property type="entry name" value="HPT domain"/>
    <property type="match status" value="1"/>
</dbReference>
<dbReference type="SUPFAM" id="SSF47226">
    <property type="entry name" value="Histidine-containing phosphotransfer domain, HPT domain"/>
    <property type="match status" value="1"/>
</dbReference>
<keyword evidence="1" id="KW-0597">Phosphoprotein</keyword>
<feature type="modified residue" description="Phosphohistidine" evidence="1">
    <location>
        <position position="47"/>
    </location>
</feature>
<dbReference type="Pfam" id="PF01627">
    <property type="entry name" value="Hpt"/>
    <property type="match status" value="1"/>
</dbReference>
<evidence type="ECO:0000313" key="3">
    <source>
        <dbReference type="EMBL" id="PIZ63082.1"/>
    </source>
</evidence>
<dbReference type="SMART" id="SM00073">
    <property type="entry name" value="HPT"/>
    <property type="match status" value="1"/>
</dbReference>
<sequence length="131" mass="14963">MPVDLNEYKQLYLETASDKLSEMTDLLSAVEQRHDPKAQADFHRLAHSIKSQSLVMGYYQLGLAGKILEALFRAVQKDQIKLDTNIFEIIKKTLNAMNQSLISIQSQQGELNLSHEIQSLEEHTKIRLLDP</sequence>
<dbReference type="EMBL" id="PFOB01000032">
    <property type="protein sequence ID" value="PIZ63082.1"/>
    <property type="molecule type" value="Genomic_DNA"/>
</dbReference>
<evidence type="ECO:0000259" key="2">
    <source>
        <dbReference type="PROSITE" id="PS50894"/>
    </source>
</evidence>
<dbReference type="InterPro" id="IPR008207">
    <property type="entry name" value="Sig_transdc_His_kin_Hpt_dom"/>
</dbReference>
<reference evidence="4" key="1">
    <citation type="submission" date="2017-09" db="EMBL/GenBank/DDBJ databases">
        <title>Depth-based differentiation of microbial function through sediment-hosted aquifers and enrichment of novel symbionts in the deep terrestrial subsurface.</title>
        <authorList>
            <person name="Probst A.J."/>
            <person name="Ladd B."/>
            <person name="Jarett J.K."/>
            <person name="Geller-Mcgrath D.E."/>
            <person name="Sieber C.M.K."/>
            <person name="Emerson J.B."/>
            <person name="Anantharaman K."/>
            <person name="Thomas B.C."/>
            <person name="Malmstrom R."/>
            <person name="Stieglmeier M."/>
            <person name="Klingl A."/>
            <person name="Woyke T."/>
            <person name="Ryan C.M."/>
            <person name="Banfield J.F."/>
        </authorList>
    </citation>
    <scope>NUCLEOTIDE SEQUENCE [LARGE SCALE GENOMIC DNA]</scope>
</reference>
<gene>
    <name evidence="3" type="ORF">COY16_02845</name>
</gene>
<organism evidence="3 4">
    <name type="scientific">Candidatus Roizmanbacteria bacterium CG_4_10_14_0_2_um_filter_39_13</name>
    <dbReference type="NCBI Taxonomy" id="1974825"/>
    <lineage>
        <taxon>Bacteria</taxon>
        <taxon>Candidatus Roizmaniibacteriota</taxon>
    </lineage>
</organism>
<dbReference type="PROSITE" id="PS50894">
    <property type="entry name" value="HPT"/>
    <property type="match status" value="1"/>
</dbReference>
<proteinExistence type="predicted"/>
<dbReference type="Proteomes" id="UP000228503">
    <property type="component" value="Unassembled WGS sequence"/>
</dbReference>
<evidence type="ECO:0000256" key="1">
    <source>
        <dbReference type="PROSITE-ProRule" id="PRU00110"/>
    </source>
</evidence>
<name>A0A2M7TZK4_9BACT</name>
<accession>A0A2M7TZK4</accession>
<evidence type="ECO:0000313" key="4">
    <source>
        <dbReference type="Proteomes" id="UP000228503"/>
    </source>
</evidence>
<protein>
    <recommendedName>
        <fullName evidence="2">HPt domain-containing protein</fullName>
    </recommendedName>
</protein>
<dbReference type="AlphaFoldDB" id="A0A2M7TZK4"/>